<keyword evidence="5" id="KW-1133">Transmembrane helix</keyword>
<dbReference type="OrthoDB" id="271506at2759"/>
<name>A0A8J1V0J3_OWEFU</name>
<dbReference type="InterPro" id="IPR016817">
    <property type="entry name" value="MannP-dilichol_defect-1"/>
</dbReference>
<accession>A0A8J1V0J3</accession>
<dbReference type="Gene3D" id="1.20.1280.290">
    <property type="match status" value="2"/>
</dbReference>
<dbReference type="SMART" id="SM00679">
    <property type="entry name" value="CTNS"/>
    <property type="match status" value="2"/>
</dbReference>
<evidence type="ECO:0000256" key="3">
    <source>
        <dbReference type="ARBA" id="ARBA00022692"/>
    </source>
</evidence>
<organism evidence="8 9">
    <name type="scientific">Owenia fusiformis</name>
    <name type="common">Polychaete worm</name>
    <dbReference type="NCBI Taxonomy" id="6347"/>
    <lineage>
        <taxon>Eukaryota</taxon>
        <taxon>Metazoa</taxon>
        <taxon>Spiralia</taxon>
        <taxon>Lophotrochozoa</taxon>
        <taxon>Annelida</taxon>
        <taxon>Polychaeta</taxon>
        <taxon>Sedentaria</taxon>
        <taxon>Canalipalpata</taxon>
        <taxon>Sabellida</taxon>
        <taxon>Oweniida</taxon>
        <taxon>Oweniidae</taxon>
        <taxon>Owenia</taxon>
    </lineage>
</organism>
<feature type="non-terminal residue" evidence="8">
    <location>
        <position position="248"/>
    </location>
</feature>
<dbReference type="PANTHER" id="PTHR12226">
    <property type="entry name" value="MANNOSE-P-DOLICHOL UTILIZATION DEFECT 1 LEC35 -RELATED"/>
    <property type="match status" value="1"/>
</dbReference>
<evidence type="ECO:0000256" key="7">
    <source>
        <dbReference type="ARBA" id="ARBA00038475"/>
    </source>
</evidence>
<comment type="similarity">
    <text evidence="7">Belongs to the MPDU1 (TC 2.A.43.3) family.</text>
</comment>
<dbReference type="PANTHER" id="PTHR12226:SF2">
    <property type="entry name" value="MANNOSE-P-DOLICHOL UTILIZATION DEFECT 1 PROTEIN"/>
    <property type="match status" value="1"/>
</dbReference>
<evidence type="ECO:0000256" key="6">
    <source>
        <dbReference type="ARBA" id="ARBA00023136"/>
    </source>
</evidence>
<dbReference type="AlphaFoldDB" id="A0A8J1V0J3"/>
<evidence type="ECO:0000313" key="9">
    <source>
        <dbReference type="Proteomes" id="UP000749559"/>
    </source>
</evidence>
<protein>
    <submittedName>
        <fullName evidence="8">Uncharacterized protein</fullName>
    </submittedName>
</protein>
<dbReference type="InterPro" id="IPR006603">
    <property type="entry name" value="PQ-loop_rpt"/>
</dbReference>
<dbReference type="FunFam" id="1.20.1280.290:FF:000031">
    <property type="entry name" value="Mannose-P-dolichol utilization defect 1"/>
    <property type="match status" value="1"/>
</dbReference>
<proteinExistence type="inferred from homology"/>
<keyword evidence="3" id="KW-0812">Transmembrane</keyword>
<dbReference type="EMBL" id="CAIIXF020000004">
    <property type="protein sequence ID" value="CAH1781897.1"/>
    <property type="molecule type" value="Genomic_DNA"/>
</dbReference>
<sequence>GGSKFKMAFFGPLKPWVQILVPDPCFYEFFVNFNFFEVECLKIVISKCLGYAIILGAVLVKLPQIIKLLSAKSAEGLSFASVILELLAVSASTSYGYAMNFPFSSYGEGIFLVLQTAIIGFLILVYSDKLSQALIFITVYTATIGFLLSPSAPLSLLWGLQAANMPVVAMAKMIQALENFRNGSTGQLSAITVMLLFLGSVARILTSIQETGDLMMILTYVVSTICNGIITFQMAIYWNSGKEKQKTN</sequence>
<comment type="caution">
    <text evidence="8">The sequence shown here is derived from an EMBL/GenBank/DDBJ whole genome shotgun (WGS) entry which is preliminary data.</text>
</comment>
<dbReference type="PIRSF" id="PIRSF023381">
    <property type="entry name" value="MannP-dilichol_defect-1p"/>
    <property type="match status" value="1"/>
</dbReference>
<keyword evidence="9" id="KW-1185">Reference proteome</keyword>
<evidence type="ECO:0000256" key="4">
    <source>
        <dbReference type="ARBA" id="ARBA00022737"/>
    </source>
</evidence>
<dbReference type="GO" id="GO:0016020">
    <property type="term" value="C:membrane"/>
    <property type="evidence" value="ECO:0007669"/>
    <property type="project" value="UniProtKB-SubCell"/>
</dbReference>
<evidence type="ECO:0000256" key="2">
    <source>
        <dbReference type="ARBA" id="ARBA00022448"/>
    </source>
</evidence>
<evidence type="ECO:0000313" key="8">
    <source>
        <dbReference type="EMBL" id="CAH1781897.1"/>
    </source>
</evidence>
<dbReference type="FunFam" id="1.20.1280.290:FF:000006">
    <property type="entry name" value="mannose-P-dolichol utilization defect 1 protein"/>
    <property type="match status" value="1"/>
</dbReference>
<keyword evidence="2" id="KW-0813">Transport</keyword>
<reference evidence="8" key="1">
    <citation type="submission" date="2022-03" db="EMBL/GenBank/DDBJ databases">
        <authorList>
            <person name="Martin C."/>
        </authorList>
    </citation>
    <scope>NUCLEOTIDE SEQUENCE</scope>
</reference>
<dbReference type="Pfam" id="PF04193">
    <property type="entry name" value="PQ-loop"/>
    <property type="match status" value="2"/>
</dbReference>
<gene>
    <name evidence="8" type="ORF">OFUS_LOCUS8404</name>
</gene>
<dbReference type="GO" id="GO:0009312">
    <property type="term" value="P:oligosaccharide biosynthetic process"/>
    <property type="evidence" value="ECO:0007669"/>
    <property type="project" value="TreeGrafter"/>
</dbReference>
<keyword evidence="6" id="KW-0472">Membrane</keyword>
<dbReference type="Proteomes" id="UP000749559">
    <property type="component" value="Unassembled WGS sequence"/>
</dbReference>
<evidence type="ECO:0000256" key="1">
    <source>
        <dbReference type="ARBA" id="ARBA00004141"/>
    </source>
</evidence>
<keyword evidence="4" id="KW-0677">Repeat</keyword>
<evidence type="ECO:0000256" key="5">
    <source>
        <dbReference type="ARBA" id="ARBA00022989"/>
    </source>
</evidence>
<comment type="subcellular location">
    <subcellularLocation>
        <location evidence="1">Membrane</location>
        <topology evidence="1">Multi-pass membrane protein</topology>
    </subcellularLocation>
</comment>